<sequence length="132" mass="15351">MTNNDFLKIRDWESEKREIQKQINEVDTKHTENYNNLINRIDVQTVVQRNTYESQKKSEKHLEKISENISSVGTRVTKLEFANETNEKEIKKMQTTLEEKSKGNTNIIVAWIGVVGVLLPSLIPVFSNLFDK</sequence>
<name>A0A2H4J2D9_9CAUD</name>
<organism evidence="2">
    <name type="scientific">uncultured Caudovirales phage</name>
    <dbReference type="NCBI Taxonomy" id="2100421"/>
    <lineage>
        <taxon>Viruses</taxon>
        <taxon>Duplodnaviria</taxon>
        <taxon>Heunggongvirae</taxon>
        <taxon>Uroviricota</taxon>
        <taxon>Caudoviricetes</taxon>
        <taxon>Peduoviridae</taxon>
        <taxon>Maltschvirus</taxon>
        <taxon>Maltschvirus maltsch</taxon>
    </lineage>
</organism>
<keyword evidence="1" id="KW-1133">Transmembrane helix</keyword>
<dbReference type="EMBL" id="MF417888">
    <property type="protein sequence ID" value="ASN69255.1"/>
    <property type="molecule type" value="Genomic_DNA"/>
</dbReference>
<accession>A0A2H4J2D9</accession>
<evidence type="ECO:0000256" key="1">
    <source>
        <dbReference type="SAM" id="Phobius"/>
    </source>
</evidence>
<keyword evidence="1" id="KW-0812">Transmembrane</keyword>
<feature type="transmembrane region" description="Helical" evidence="1">
    <location>
        <begin position="107"/>
        <end position="126"/>
    </location>
</feature>
<evidence type="ECO:0000313" key="2">
    <source>
        <dbReference type="EMBL" id="ASN69255.1"/>
    </source>
</evidence>
<proteinExistence type="predicted"/>
<reference evidence="2" key="1">
    <citation type="submission" date="2017-06" db="EMBL/GenBank/DDBJ databases">
        <title>Novel phages from South African skin metaviromes.</title>
        <authorList>
            <person name="van Zyl L.J."/>
            <person name="Abrahams Y."/>
            <person name="Stander E.A."/>
            <person name="Kirby B.M."/>
            <person name="Clavaud C."/>
            <person name="Farcet C."/>
            <person name="Breton L."/>
            <person name="Trindade M.I."/>
        </authorList>
    </citation>
    <scope>NUCLEOTIDE SEQUENCE</scope>
</reference>
<protein>
    <submittedName>
        <fullName evidence="2">Uncharacterized protein</fullName>
    </submittedName>
</protein>
<keyword evidence="1" id="KW-0472">Membrane</keyword>
<gene>
    <name evidence="2" type="ORF">9S3_3</name>
</gene>